<protein>
    <submittedName>
        <fullName evidence="2 3">Uncharacterized protein</fullName>
    </submittedName>
</protein>
<name>A0A084VU90_ANOSI</name>
<dbReference type="AlphaFoldDB" id="A0A084VU90"/>
<proteinExistence type="predicted"/>
<evidence type="ECO:0000313" key="2">
    <source>
        <dbReference type="EMBL" id="KFB41534.1"/>
    </source>
</evidence>
<evidence type="ECO:0000313" key="4">
    <source>
        <dbReference type="Proteomes" id="UP000030765"/>
    </source>
</evidence>
<evidence type="ECO:0000256" key="1">
    <source>
        <dbReference type="SAM" id="MobiDB-lite"/>
    </source>
</evidence>
<dbReference type="VEuPathDB" id="VectorBase:ASIC009198"/>
<dbReference type="EnsemblMetazoa" id="ASIC009198-RA">
    <property type="protein sequence ID" value="ASIC009198-PA"/>
    <property type="gene ID" value="ASIC009198"/>
</dbReference>
<dbReference type="EMBL" id="ATLV01016702">
    <property type="status" value="NOT_ANNOTATED_CDS"/>
    <property type="molecule type" value="Genomic_DNA"/>
</dbReference>
<dbReference type="Proteomes" id="UP000030765">
    <property type="component" value="Unassembled WGS sequence"/>
</dbReference>
<feature type="region of interest" description="Disordered" evidence="1">
    <location>
        <begin position="1"/>
        <end position="27"/>
    </location>
</feature>
<feature type="region of interest" description="Disordered" evidence="1">
    <location>
        <begin position="110"/>
        <end position="137"/>
    </location>
</feature>
<gene>
    <name evidence="2" type="ORF">ZHAS_00009198</name>
</gene>
<reference evidence="3" key="2">
    <citation type="submission" date="2020-05" db="UniProtKB">
        <authorList>
            <consortium name="EnsemblMetazoa"/>
        </authorList>
    </citation>
    <scope>IDENTIFICATION</scope>
</reference>
<evidence type="ECO:0000313" key="3">
    <source>
        <dbReference type="EnsemblMetazoa" id="ASIC009198-PA"/>
    </source>
</evidence>
<keyword evidence="4" id="KW-1185">Reference proteome</keyword>
<sequence>MDAAHDRVRSSSCHKPPAPPNPQTRRIHKRGITTMWCDICGERCARYASVGLIEPSCWGTRCVGVKGKVRRRKEKCAGRDPVAYELIVRMRWWNARWTLEIINARGRLGRAKERSFGGQQKQKKRKKNGPHQYQPALGGHHYQRVRSFGRNHTGAVPKLLGTLGTAPSASSRTNGSETALAVSVTVRRAHIAQYDGLTSETHTRRGRNGRGGGHTKPFRDGIRGVRQQRLV</sequence>
<feature type="region of interest" description="Disordered" evidence="1">
    <location>
        <begin position="198"/>
        <end position="231"/>
    </location>
</feature>
<dbReference type="EMBL" id="KE525103">
    <property type="protein sequence ID" value="KFB41534.1"/>
    <property type="molecule type" value="Genomic_DNA"/>
</dbReference>
<accession>A0A084VU90</accession>
<organism evidence="2">
    <name type="scientific">Anopheles sinensis</name>
    <name type="common">Mosquito</name>
    <dbReference type="NCBI Taxonomy" id="74873"/>
    <lineage>
        <taxon>Eukaryota</taxon>
        <taxon>Metazoa</taxon>
        <taxon>Ecdysozoa</taxon>
        <taxon>Arthropoda</taxon>
        <taxon>Hexapoda</taxon>
        <taxon>Insecta</taxon>
        <taxon>Pterygota</taxon>
        <taxon>Neoptera</taxon>
        <taxon>Endopterygota</taxon>
        <taxon>Diptera</taxon>
        <taxon>Nematocera</taxon>
        <taxon>Culicoidea</taxon>
        <taxon>Culicidae</taxon>
        <taxon>Anophelinae</taxon>
        <taxon>Anopheles</taxon>
    </lineage>
</organism>
<reference evidence="2 4" key="1">
    <citation type="journal article" date="2014" name="BMC Genomics">
        <title>Genome sequence of Anopheles sinensis provides insight into genetics basis of mosquito competence for malaria parasites.</title>
        <authorList>
            <person name="Zhou D."/>
            <person name="Zhang D."/>
            <person name="Ding G."/>
            <person name="Shi L."/>
            <person name="Hou Q."/>
            <person name="Ye Y."/>
            <person name="Xu Y."/>
            <person name="Zhou H."/>
            <person name="Xiong C."/>
            <person name="Li S."/>
            <person name="Yu J."/>
            <person name="Hong S."/>
            <person name="Yu X."/>
            <person name="Zou P."/>
            <person name="Chen C."/>
            <person name="Chang X."/>
            <person name="Wang W."/>
            <person name="Lv Y."/>
            <person name="Sun Y."/>
            <person name="Ma L."/>
            <person name="Shen B."/>
            <person name="Zhu C."/>
        </authorList>
    </citation>
    <scope>NUCLEOTIDE SEQUENCE [LARGE SCALE GENOMIC DNA]</scope>
</reference>